<evidence type="ECO:0000256" key="10">
    <source>
        <dbReference type="SAM" id="Phobius"/>
    </source>
</evidence>
<dbReference type="EMBL" id="AZNH01000125">
    <property type="protein sequence ID" value="KID81716.1"/>
    <property type="molecule type" value="Genomic_DNA"/>
</dbReference>
<evidence type="ECO:0000256" key="3">
    <source>
        <dbReference type="ARBA" id="ARBA00022692"/>
    </source>
</evidence>
<dbReference type="Proteomes" id="UP000031192">
    <property type="component" value="Unassembled WGS sequence"/>
</dbReference>
<dbReference type="SUPFAM" id="SSF90123">
    <property type="entry name" value="ABC transporter transmembrane region"/>
    <property type="match status" value="2"/>
</dbReference>
<keyword evidence="2" id="KW-0813">Transport</keyword>
<evidence type="ECO:0000256" key="7">
    <source>
        <dbReference type="ARBA" id="ARBA00022989"/>
    </source>
</evidence>
<dbReference type="HOGENOM" id="CLU_000604_27_6_1"/>
<dbReference type="InterPro" id="IPR003593">
    <property type="entry name" value="AAA+_ATPase"/>
</dbReference>
<evidence type="ECO:0000256" key="2">
    <source>
        <dbReference type="ARBA" id="ARBA00022448"/>
    </source>
</evidence>
<dbReference type="InterPro" id="IPR027417">
    <property type="entry name" value="P-loop_NTPase"/>
</dbReference>
<evidence type="ECO:0000256" key="4">
    <source>
        <dbReference type="ARBA" id="ARBA00022737"/>
    </source>
</evidence>
<keyword evidence="6" id="KW-0067">ATP-binding</keyword>
<keyword evidence="7 10" id="KW-1133">Transmembrane helix</keyword>
<dbReference type="GO" id="GO:0140359">
    <property type="term" value="F:ABC-type transporter activity"/>
    <property type="evidence" value="ECO:0007669"/>
    <property type="project" value="InterPro"/>
</dbReference>
<dbReference type="InterPro" id="IPR011527">
    <property type="entry name" value="ABC1_TM_dom"/>
</dbReference>
<name>A0A0B4GW43_METGA</name>
<dbReference type="Gene3D" id="3.40.50.300">
    <property type="entry name" value="P-loop containing nucleotide triphosphate hydrolases"/>
    <property type="match status" value="2"/>
</dbReference>
<dbReference type="GO" id="GO:0005524">
    <property type="term" value="F:ATP binding"/>
    <property type="evidence" value="ECO:0007669"/>
    <property type="project" value="UniProtKB-KW"/>
</dbReference>
<dbReference type="OrthoDB" id="6500128at2759"/>
<feature type="transmembrane region" description="Helical" evidence="10">
    <location>
        <begin position="518"/>
        <end position="543"/>
    </location>
</feature>
<feature type="transmembrane region" description="Helical" evidence="10">
    <location>
        <begin position="930"/>
        <end position="955"/>
    </location>
</feature>
<dbReference type="InterPro" id="IPR017871">
    <property type="entry name" value="ABC_transporter-like_CS"/>
</dbReference>
<dbReference type="PROSITE" id="PS50929">
    <property type="entry name" value="ABC_TM1F"/>
    <property type="match status" value="2"/>
</dbReference>
<dbReference type="SMART" id="SM00382">
    <property type="entry name" value="AAA"/>
    <property type="match status" value="2"/>
</dbReference>
<evidence type="ECO:0000256" key="9">
    <source>
        <dbReference type="SAM" id="MobiDB-lite"/>
    </source>
</evidence>
<proteinExistence type="predicted"/>
<feature type="transmembrane region" description="Helical" evidence="10">
    <location>
        <begin position="268"/>
        <end position="288"/>
    </location>
</feature>
<dbReference type="GO" id="GO:0016020">
    <property type="term" value="C:membrane"/>
    <property type="evidence" value="ECO:0007669"/>
    <property type="project" value="UniProtKB-SubCell"/>
</dbReference>
<evidence type="ECO:0000256" key="8">
    <source>
        <dbReference type="ARBA" id="ARBA00023136"/>
    </source>
</evidence>
<dbReference type="CDD" id="cd03250">
    <property type="entry name" value="ABCC_MRP_domain1"/>
    <property type="match status" value="1"/>
</dbReference>
<feature type="domain" description="ABC transmembrane type-1" evidence="12">
    <location>
        <begin position="277"/>
        <end position="582"/>
    </location>
</feature>
<evidence type="ECO:0000256" key="1">
    <source>
        <dbReference type="ARBA" id="ARBA00004141"/>
    </source>
</evidence>
<dbReference type="GO" id="GO:0005737">
    <property type="term" value="C:cytoplasm"/>
    <property type="evidence" value="ECO:0007669"/>
    <property type="project" value="UniProtKB-ARBA"/>
</dbReference>
<dbReference type="CDD" id="cd18604">
    <property type="entry name" value="ABC_6TM_VMR1_D2_like"/>
    <property type="match status" value="1"/>
</dbReference>
<feature type="compositionally biased region" description="Basic and acidic residues" evidence="9">
    <location>
        <begin position="380"/>
        <end position="389"/>
    </location>
</feature>
<organism evidence="13 14">
    <name type="scientific">Metarhizium guizhouense (strain ARSEF 977)</name>
    <dbReference type="NCBI Taxonomy" id="1276136"/>
    <lineage>
        <taxon>Eukaryota</taxon>
        <taxon>Fungi</taxon>
        <taxon>Dikarya</taxon>
        <taxon>Ascomycota</taxon>
        <taxon>Pezizomycotina</taxon>
        <taxon>Sordariomycetes</taxon>
        <taxon>Hypocreomycetidae</taxon>
        <taxon>Hypocreales</taxon>
        <taxon>Clavicipitaceae</taxon>
        <taxon>Metarhizium</taxon>
    </lineage>
</organism>
<dbReference type="SUPFAM" id="SSF52540">
    <property type="entry name" value="P-loop containing nucleoside triphosphate hydrolases"/>
    <property type="match status" value="2"/>
</dbReference>
<keyword evidence="14" id="KW-1185">Reference proteome</keyword>
<dbReference type="Pfam" id="PF00005">
    <property type="entry name" value="ABC_tran"/>
    <property type="match status" value="2"/>
</dbReference>
<dbReference type="CDD" id="cd03244">
    <property type="entry name" value="ABCC_MRP_domain2"/>
    <property type="match status" value="1"/>
</dbReference>
<dbReference type="PROSITE" id="PS50893">
    <property type="entry name" value="ABC_TRANSPORTER_2"/>
    <property type="match status" value="2"/>
</dbReference>
<feature type="transmembrane region" description="Helical" evidence="10">
    <location>
        <begin position="315"/>
        <end position="338"/>
    </location>
</feature>
<keyword evidence="5" id="KW-0547">Nucleotide-binding</keyword>
<feature type="transmembrane region" description="Helical" evidence="10">
    <location>
        <begin position="1144"/>
        <end position="1168"/>
    </location>
</feature>
<evidence type="ECO:0000259" key="12">
    <source>
        <dbReference type="PROSITE" id="PS50929"/>
    </source>
</evidence>
<feature type="domain" description="ABC transporter" evidence="11">
    <location>
        <begin position="608"/>
        <end position="831"/>
    </location>
</feature>
<feature type="region of interest" description="Disordered" evidence="9">
    <location>
        <begin position="371"/>
        <end position="396"/>
    </location>
</feature>
<keyword evidence="3 10" id="KW-0812">Transmembrane</keyword>
<dbReference type="PANTHER" id="PTHR24223">
    <property type="entry name" value="ATP-BINDING CASSETTE SUB-FAMILY C"/>
    <property type="match status" value="1"/>
</dbReference>
<feature type="transmembrane region" description="Helical" evidence="10">
    <location>
        <begin position="1033"/>
        <end position="1051"/>
    </location>
</feature>
<protein>
    <submittedName>
        <fullName evidence="13">ABC transporter</fullName>
    </submittedName>
</protein>
<reference evidence="13 14" key="1">
    <citation type="journal article" date="2014" name="Proc. Natl. Acad. Sci. U.S.A.">
        <title>Trajectory and genomic determinants of fungal-pathogen speciation and host adaptation.</title>
        <authorList>
            <person name="Hu X."/>
            <person name="Xiao G."/>
            <person name="Zheng P."/>
            <person name="Shang Y."/>
            <person name="Su Y."/>
            <person name="Zhang X."/>
            <person name="Liu X."/>
            <person name="Zhan S."/>
            <person name="St Leger R.J."/>
            <person name="Wang C."/>
        </authorList>
    </citation>
    <scope>NUCLEOTIDE SEQUENCE [LARGE SCALE GENOMIC DNA]</scope>
    <source>
        <strain evidence="13 14">ARSEF 977</strain>
    </source>
</reference>
<dbReference type="InterPro" id="IPR003439">
    <property type="entry name" value="ABC_transporter-like_ATP-bd"/>
</dbReference>
<dbReference type="InterPro" id="IPR036640">
    <property type="entry name" value="ABC1_TM_sf"/>
</dbReference>
<dbReference type="PROSITE" id="PS00211">
    <property type="entry name" value="ABC_TRANSPORTER_1"/>
    <property type="match status" value="2"/>
</dbReference>
<evidence type="ECO:0000256" key="6">
    <source>
        <dbReference type="ARBA" id="ARBA00022840"/>
    </source>
</evidence>
<feature type="transmembrane region" description="Helical" evidence="10">
    <location>
        <begin position="73"/>
        <end position="96"/>
    </location>
</feature>
<dbReference type="CDD" id="cd18596">
    <property type="entry name" value="ABC_6TM_VMR1_D1_like"/>
    <property type="match status" value="1"/>
</dbReference>
<sequence>MEGLLSHGSPNQFPIIAAPSQPRSPVWLQRAQLISRAGYIQLAMCLLSLLWITAQRVQAPRSANRKAFKPPGLLYFEVAGHVLLAATVALWIGIAIQQGEHWPDVLALFYILLLGILRAALGKEARKMLLNQANIILVMEMLLLLIAEISPLTVIGNRYRPDRFVSAGMLGLASVMAVAATSPREWAPPPECPAIIQGSDVKPAEEDTCSLLDYYCTFGRVNSLIRKGWTGDITTAAFQDLPWNYTPEILYPQISKLRKKYKSTAKTIFMFIPGEIILSTLLAGVYFITELSTPFSLYQLLEYLTNPEDAVFHPYLWLFVMFAGALLESVVQQAFVFLSTRAAIKVKMALTTEMYQRAMTSRELEDDFLNDEAEASQESEGPREPEHQAQRKSSSGQLANMMSTDINAVQDGRTVLFIIGGVPCGVTVALIGMYNIVGWPSLIGVGVMLLMSPLPAWIVSHVGGQQKAAKSAQDGRISLSTEYLGAIRVIKYFGWEDAIAKYLQESRAREQKHIWNMALLYTAMGEAAYLIPILSIIVIYSLYVGVRQLPLTASVAFTTIRLLDIIRDNFSMMAAMAMFVPKISISLGRLDKFYHAATPPESYPQGPLKLENATFRRNKRAGFLLQGITIDFVQGGLNVVSGPSGSGKTTLLLSILGETIKEGGSVTRPLDVAFASQTPWLQALSIRDNVVFNSTFNAERYDTVINACCLRLDLDELPEGDMTDIGENGSALSGGQRARVALARALYSSSPLLLLDDVFSAIDTKTASGLWNRVFCTDLLKGRTVVLVTQQPWLPEQADLAIVLESGKIAAMEQNIGVVRQLRTIAQRDMEGHAEDHGNGLSGSTTPIAKPLTEQSSSKAAQESEVDEEVKLTGLSGRLIFLKYMLYFGGPIAATLITLTLVLQIGAEIGTTLWMSHWVDAAAQTGSINIAYYLGMYVAINFCSVIVAGIAYMAFMYGGWVAARRLHGELVKGVLSVSLSWFKDNPVGRVINRLSGDMDTLDQSLPPELMHFLMTATSLVMQTGAVSTVLPVFMLPALVATVLGGALGELYNRTNLIVKQLVASTQSPIFTQFSESLSGLVVVRARSEMPRVFADGLNTLLYTSAKAAGAQRECDQWMKFRINTLAAVVQVSAGMLALSKQGAISAGLVGFSLTAASTMSALILRLVFSINFLNTEMQSFHRVSEYAKLPPEESGKEAEQEENTDVVYADALERTIPVDWPRSGRVEFRNVTVRYTLDGPDILKDINLVFNAGERVAIVGRTGSGKSTLVLSILRFAHIISGQIVYDGVDITAVPRKRLRHAIATIPQEALIFQGTIASNLDPSGEVPEEKLQRAIDACATIAAMQQQSSGADCSAASAVVNEVDSSTSETVTCSSPDAKFTGRLALSTHVNTGGGNFSHGQRQVLSLCRVLVRRSRLMLLDEATSSMDFVTDAGIQEVLRKDLDEEDGHSRCLITIAHRLRTIADYDRVVVMGSGKVVEDGTPRSLFQKRGSFYDMVMHSGEEDLFAGTS</sequence>
<gene>
    <name evidence="13" type="ORF">MGU_10952</name>
</gene>
<keyword evidence="4" id="KW-0677">Repeat</keyword>
<dbReference type="Gene3D" id="1.20.1560.10">
    <property type="entry name" value="ABC transporter type 1, transmembrane domain"/>
    <property type="match status" value="2"/>
</dbReference>
<evidence type="ECO:0000256" key="5">
    <source>
        <dbReference type="ARBA" id="ARBA00022741"/>
    </source>
</evidence>
<feature type="domain" description="ABC transporter" evidence="11">
    <location>
        <begin position="1226"/>
        <end position="1500"/>
    </location>
</feature>
<comment type="subcellular location">
    <subcellularLocation>
        <location evidence="1">Membrane</location>
        <topology evidence="1">Multi-pass membrane protein</topology>
    </subcellularLocation>
</comment>
<feature type="transmembrane region" description="Helical" evidence="10">
    <location>
        <begin position="33"/>
        <end position="52"/>
    </location>
</feature>
<feature type="transmembrane region" description="Helical" evidence="10">
    <location>
        <begin position="884"/>
        <end position="910"/>
    </location>
</feature>
<dbReference type="FunFam" id="1.20.1560.10:FF:000013">
    <property type="entry name" value="ABC transporter C family member 2"/>
    <property type="match status" value="1"/>
</dbReference>
<dbReference type="Pfam" id="PF00664">
    <property type="entry name" value="ABC_membrane"/>
    <property type="match status" value="2"/>
</dbReference>
<evidence type="ECO:0000313" key="13">
    <source>
        <dbReference type="EMBL" id="KID81716.1"/>
    </source>
</evidence>
<accession>A0A0B4GW43</accession>
<keyword evidence="8 10" id="KW-0472">Membrane</keyword>
<comment type="caution">
    <text evidence="13">The sequence shown here is derived from an EMBL/GenBank/DDBJ whole genome shotgun (WGS) entry which is preliminary data.</text>
</comment>
<evidence type="ECO:0000313" key="14">
    <source>
        <dbReference type="Proteomes" id="UP000031192"/>
    </source>
</evidence>
<dbReference type="GO" id="GO:0016887">
    <property type="term" value="F:ATP hydrolysis activity"/>
    <property type="evidence" value="ECO:0007669"/>
    <property type="project" value="InterPro"/>
</dbReference>
<dbReference type="InterPro" id="IPR050173">
    <property type="entry name" value="ABC_transporter_C-like"/>
</dbReference>
<feature type="transmembrane region" description="Helical" evidence="10">
    <location>
        <begin position="102"/>
        <end position="121"/>
    </location>
</feature>
<dbReference type="PANTHER" id="PTHR24223:SF356">
    <property type="entry name" value="ATP-BINDING CASSETTE TRANSPORTER ABC4"/>
    <property type="match status" value="1"/>
</dbReference>
<evidence type="ECO:0000259" key="11">
    <source>
        <dbReference type="PROSITE" id="PS50893"/>
    </source>
</evidence>
<feature type="domain" description="ABC transmembrane type-1" evidence="12">
    <location>
        <begin position="896"/>
        <end position="1175"/>
    </location>
</feature>
<feature type="transmembrane region" description="Helical" evidence="10">
    <location>
        <begin position="415"/>
        <end position="436"/>
    </location>
</feature>
<feature type="transmembrane region" description="Helical" evidence="10">
    <location>
        <begin position="442"/>
        <end position="460"/>
    </location>
</feature>